<evidence type="ECO:0000313" key="1">
    <source>
        <dbReference type="EMBL" id="GIJ01021.1"/>
    </source>
</evidence>
<dbReference type="AlphaFoldDB" id="A0A8J3Y3J2"/>
<evidence type="ECO:0000313" key="2">
    <source>
        <dbReference type="Proteomes" id="UP000652013"/>
    </source>
</evidence>
<comment type="caution">
    <text evidence="1">The sequence shown here is derived from an EMBL/GenBank/DDBJ whole genome shotgun (WGS) entry which is preliminary data.</text>
</comment>
<reference evidence="1" key="1">
    <citation type="submission" date="2021-01" db="EMBL/GenBank/DDBJ databases">
        <title>Whole genome shotgun sequence of Spirilliplanes yamanashiensis NBRC 15828.</title>
        <authorList>
            <person name="Komaki H."/>
            <person name="Tamura T."/>
        </authorList>
    </citation>
    <scope>NUCLEOTIDE SEQUENCE</scope>
    <source>
        <strain evidence="1">NBRC 15828</strain>
    </source>
</reference>
<sequence>MAGMWSYLVYALALGALAAGLRALGTRVRRRGIGGTLMNPVDEIWRPTAHHFRAETAVHDQRLAPRAGADDKP</sequence>
<gene>
    <name evidence="1" type="ORF">Sya03_03730</name>
</gene>
<organism evidence="1 2">
    <name type="scientific">Spirilliplanes yamanashiensis</name>
    <dbReference type="NCBI Taxonomy" id="42233"/>
    <lineage>
        <taxon>Bacteria</taxon>
        <taxon>Bacillati</taxon>
        <taxon>Actinomycetota</taxon>
        <taxon>Actinomycetes</taxon>
        <taxon>Micromonosporales</taxon>
        <taxon>Micromonosporaceae</taxon>
        <taxon>Spirilliplanes</taxon>
    </lineage>
</organism>
<name>A0A8J3Y3J2_9ACTN</name>
<proteinExistence type="predicted"/>
<protein>
    <submittedName>
        <fullName evidence="1">Uncharacterized protein</fullName>
    </submittedName>
</protein>
<accession>A0A8J3Y3J2</accession>
<dbReference type="EMBL" id="BOOY01000002">
    <property type="protein sequence ID" value="GIJ01021.1"/>
    <property type="molecule type" value="Genomic_DNA"/>
</dbReference>
<dbReference type="Proteomes" id="UP000652013">
    <property type="component" value="Unassembled WGS sequence"/>
</dbReference>
<keyword evidence="2" id="KW-1185">Reference proteome</keyword>